<evidence type="ECO:0000313" key="3">
    <source>
        <dbReference type="Proteomes" id="UP001284601"/>
    </source>
</evidence>
<keyword evidence="3" id="KW-1185">Reference proteome</keyword>
<evidence type="ECO:0000313" key="2">
    <source>
        <dbReference type="EMBL" id="MDW5594228.1"/>
    </source>
</evidence>
<dbReference type="EMBL" id="JAWSTH010000014">
    <property type="protein sequence ID" value="MDW5594228.1"/>
    <property type="molecule type" value="Genomic_DNA"/>
</dbReference>
<protein>
    <submittedName>
        <fullName evidence="2">RES family NAD+ phosphorylase</fullName>
    </submittedName>
</protein>
<dbReference type="InterPro" id="IPR014914">
    <property type="entry name" value="RES_dom"/>
</dbReference>
<reference evidence="3" key="1">
    <citation type="submission" date="2023-07" db="EMBL/GenBank/DDBJ databases">
        <title>Conexibacter stalactiti sp. nov., isolated from stalactites in a lava cave and emended description of the genus Conexibacter.</title>
        <authorList>
            <person name="Lee S.D."/>
        </authorList>
    </citation>
    <scope>NUCLEOTIDE SEQUENCE [LARGE SCALE GENOMIC DNA]</scope>
    <source>
        <strain evidence="3">KCTC 39840</strain>
    </source>
</reference>
<dbReference type="Proteomes" id="UP001284601">
    <property type="component" value="Unassembled WGS sequence"/>
</dbReference>
<dbReference type="Pfam" id="PF08808">
    <property type="entry name" value="RES"/>
    <property type="match status" value="1"/>
</dbReference>
<name>A0ABU4HLQ4_9ACTN</name>
<organism evidence="2 3">
    <name type="scientific">Conexibacter stalactiti</name>
    <dbReference type="NCBI Taxonomy" id="1940611"/>
    <lineage>
        <taxon>Bacteria</taxon>
        <taxon>Bacillati</taxon>
        <taxon>Actinomycetota</taxon>
        <taxon>Thermoleophilia</taxon>
        <taxon>Solirubrobacterales</taxon>
        <taxon>Conexibacteraceae</taxon>
        <taxon>Conexibacter</taxon>
    </lineage>
</organism>
<evidence type="ECO:0000259" key="1">
    <source>
        <dbReference type="Pfam" id="PF08808"/>
    </source>
</evidence>
<accession>A0ABU4HLQ4</accession>
<gene>
    <name evidence="2" type="ORF">R7226_07770</name>
</gene>
<sequence length="193" mass="20951">MNNFPQHVVDHGSLLYRIHHAANGAWFFRADGLFRFDLTDRPGHGTCYFAESPLGAFVETLQSFRSISLPRAEIAGRRLFAVKADFALVLADVTDNAAGRYGIDASVGASSASDYAHSQALATRAFDAGFAGIRYHVRNDLSQRLVGVALFGPTGPHGDDLWPGDDQAIGEEIVALACRDLYFRTRGPLLDPA</sequence>
<feature type="domain" description="RES" evidence="1">
    <location>
        <begin position="15"/>
        <end position="156"/>
    </location>
</feature>
<dbReference type="RefSeq" id="WP_318596499.1">
    <property type="nucleotide sequence ID" value="NZ_JAWSTH010000014.1"/>
</dbReference>
<proteinExistence type="predicted"/>
<comment type="caution">
    <text evidence="2">The sequence shown here is derived from an EMBL/GenBank/DDBJ whole genome shotgun (WGS) entry which is preliminary data.</text>
</comment>